<accession>A0A182QJ79</accession>
<dbReference type="EnsemblMetazoa" id="AFAF011310-RA">
    <property type="protein sequence ID" value="AFAF011310-PA"/>
    <property type="gene ID" value="AFAF011310"/>
</dbReference>
<reference evidence="4" key="1">
    <citation type="submission" date="2014-01" db="EMBL/GenBank/DDBJ databases">
        <title>The Genome Sequence of Anopheles farauti FAR1 (V2).</title>
        <authorList>
            <consortium name="The Broad Institute Genomics Platform"/>
            <person name="Neafsey D.E."/>
            <person name="Besansky N."/>
            <person name="Howell P."/>
            <person name="Walton C."/>
            <person name="Young S.K."/>
            <person name="Zeng Q."/>
            <person name="Gargeya S."/>
            <person name="Fitzgerald M."/>
            <person name="Haas B."/>
            <person name="Abouelleil A."/>
            <person name="Allen A.W."/>
            <person name="Alvarado L."/>
            <person name="Arachchi H.M."/>
            <person name="Berlin A.M."/>
            <person name="Chapman S.B."/>
            <person name="Gainer-Dewar J."/>
            <person name="Goldberg J."/>
            <person name="Griggs A."/>
            <person name="Gujja S."/>
            <person name="Hansen M."/>
            <person name="Howarth C."/>
            <person name="Imamovic A."/>
            <person name="Ireland A."/>
            <person name="Larimer J."/>
            <person name="McCowan C."/>
            <person name="Murphy C."/>
            <person name="Pearson M."/>
            <person name="Poon T.W."/>
            <person name="Priest M."/>
            <person name="Roberts A."/>
            <person name="Saif S."/>
            <person name="Shea T."/>
            <person name="Sisk P."/>
            <person name="Sykes S."/>
            <person name="Wortman J."/>
            <person name="Nusbaum C."/>
            <person name="Birren B."/>
        </authorList>
    </citation>
    <scope>NUCLEOTIDE SEQUENCE [LARGE SCALE GENOMIC DNA]</scope>
    <source>
        <strain evidence="4">FAR1</strain>
    </source>
</reference>
<feature type="region of interest" description="Disordered" evidence="2">
    <location>
        <begin position="129"/>
        <end position="149"/>
    </location>
</feature>
<dbReference type="EMBL" id="AXCN02000488">
    <property type="status" value="NOT_ANNOTATED_CDS"/>
    <property type="molecule type" value="Genomic_DNA"/>
</dbReference>
<dbReference type="AlphaFoldDB" id="A0A182QJ79"/>
<dbReference type="VEuPathDB" id="VectorBase:AFAF011310"/>
<reference evidence="3" key="2">
    <citation type="submission" date="2020-05" db="UniProtKB">
        <authorList>
            <consortium name="EnsemblMetazoa"/>
        </authorList>
    </citation>
    <scope>IDENTIFICATION</scope>
    <source>
        <strain evidence="3">FAR1</strain>
    </source>
</reference>
<evidence type="ECO:0000313" key="4">
    <source>
        <dbReference type="Proteomes" id="UP000075886"/>
    </source>
</evidence>
<sequence>MEFVADPGKALEAYRIINKQFADATQKLRHDLYDYEQRYNCANEMWLAERQENKALRDMVRKLKDQLQMITKVMVSVQEQSENLFERINRPHEMAENMMRNYTPRAAQVYERRRTEYPPYVDEDAIREEEGEERYENGVGAAESEEGLTMEAENETVVNGNNQNNLNASDIQLDHGSRSTYEQLPTSSPLVQRLKRPSRNTSFDESFETIDHDRVVKLSRRSLNRRKMYTNLQENEDDLQSIYDASNREIDEVLRKTLQRMSSPVRMEEDDEKGDDEDEEEDEDEEGQQHVNKRNSSSETSEDSEPFSRNSKASHVYHSRLKKSASESMLPRPHHESTTREADRTGVVCSVSCEENELTVFNPSELIASCSTPVVQRDVLEADRGYKQGRRSNKTKSENELNTKLFNPVVLVKPLTIKNVQQHEETTLPKRRGRLATGAAPAKQVFDSSNSCEGTTTLTYEAYGLEQSSSVENLSVLSGDSSYRPRRRTAPKSLREPSLRMKLRRK</sequence>
<dbReference type="Proteomes" id="UP000075886">
    <property type="component" value="Unassembled WGS sequence"/>
</dbReference>
<feature type="region of interest" description="Disordered" evidence="2">
    <location>
        <begin position="259"/>
        <end position="344"/>
    </location>
</feature>
<proteinExistence type="predicted"/>
<organism evidence="3 4">
    <name type="scientific">Anopheles farauti</name>
    <dbReference type="NCBI Taxonomy" id="69004"/>
    <lineage>
        <taxon>Eukaryota</taxon>
        <taxon>Metazoa</taxon>
        <taxon>Ecdysozoa</taxon>
        <taxon>Arthropoda</taxon>
        <taxon>Hexapoda</taxon>
        <taxon>Insecta</taxon>
        <taxon>Pterygota</taxon>
        <taxon>Neoptera</taxon>
        <taxon>Endopterygota</taxon>
        <taxon>Diptera</taxon>
        <taxon>Nematocera</taxon>
        <taxon>Culicoidea</taxon>
        <taxon>Culicidae</taxon>
        <taxon>Anophelinae</taxon>
        <taxon>Anopheles</taxon>
    </lineage>
</organism>
<protein>
    <recommendedName>
        <fullName evidence="5">Shugoshin C-terminal domain-containing protein</fullName>
    </recommendedName>
</protein>
<keyword evidence="1" id="KW-0175">Coiled coil</keyword>
<feature type="coiled-coil region" evidence="1">
    <location>
        <begin position="53"/>
        <end position="80"/>
    </location>
</feature>
<feature type="compositionally biased region" description="Acidic residues" evidence="2">
    <location>
        <begin position="268"/>
        <end position="286"/>
    </location>
</feature>
<name>A0A182QJ79_9DIPT</name>
<evidence type="ECO:0000256" key="1">
    <source>
        <dbReference type="SAM" id="Coils"/>
    </source>
</evidence>
<evidence type="ECO:0000313" key="3">
    <source>
        <dbReference type="EnsemblMetazoa" id="AFAF011310-PA"/>
    </source>
</evidence>
<feature type="region of interest" description="Disordered" evidence="2">
    <location>
        <begin position="475"/>
        <end position="506"/>
    </location>
</feature>
<evidence type="ECO:0008006" key="5">
    <source>
        <dbReference type="Google" id="ProtNLM"/>
    </source>
</evidence>
<feature type="compositionally biased region" description="Basic and acidic residues" evidence="2">
    <location>
        <begin position="333"/>
        <end position="344"/>
    </location>
</feature>
<evidence type="ECO:0000256" key="2">
    <source>
        <dbReference type="SAM" id="MobiDB-lite"/>
    </source>
</evidence>
<keyword evidence="4" id="KW-1185">Reference proteome</keyword>